<dbReference type="PANTHER" id="PTHR30086">
    <property type="entry name" value="ARGININE EXPORTER PROTEIN ARGO"/>
    <property type="match status" value="1"/>
</dbReference>
<keyword evidence="4 6" id="KW-1133">Transmembrane helix</keyword>
<evidence type="ECO:0000256" key="1">
    <source>
        <dbReference type="ARBA" id="ARBA00004651"/>
    </source>
</evidence>
<proteinExistence type="predicted"/>
<sequence>MLDDLPLFLSASVAITVAPGPDNLQVLARSLSQGRAAGVAAALGFASGCLFHTALAVLGIAAVLRASPMAFDAVKLAGAAYLMWLGVQALRSRGGFAAARGAGQRAPLWRIFRQSALANMLNPKVTLFFVVFLPQFVDPWAGHADWQMAALGVAFMLQAALVFCLIACCAGALGSLLRRRPRLGRWLDGLAGAVFMLLALRIVWLA</sequence>
<evidence type="ECO:0000313" key="7">
    <source>
        <dbReference type="EMBL" id="GAA4322809.1"/>
    </source>
</evidence>
<dbReference type="RefSeq" id="WP_345245617.1">
    <property type="nucleotide sequence ID" value="NZ_BAABFO010000001.1"/>
</dbReference>
<feature type="transmembrane region" description="Helical" evidence="6">
    <location>
        <begin position="149"/>
        <end position="174"/>
    </location>
</feature>
<keyword evidence="3 6" id="KW-0812">Transmembrane</keyword>
<keyword evidence="2" id="KW-1003">Cell membrane</keyword>
<protein>
    <submittedName>
        <fullName evidence="7">LysE family translocator</fullName>
    </submittedName>
</protein>
<evidence type="ECO:0000256" key="3">
    <source>
        <dbReference type="ARBA" id="ARBA00022692"/>
    </source>
</evidence>
<feature type="transmembrane region" description="Helical" evidence="6">
    <location>
        <begin position="116"/>
        <end position="137"/>
    </location>
</feature>
<evidence type="ECO:0000256" key="2">
    <source>
        <dbReference type="ARBA" id="ARBA00022475"/>
    </source>
</evidence>
<evidence type="ECO:0000256" key="6">
    <source>
        <dbReference type="SAM" id="Phobius"/>
    </source>
</evidence>
<name>A0ABP8GEC2_9BURK</name>
<organism evidence="7 8">
    <name type="scientific">Pigmentiphaga soli</name>
    <dbReference type="NCBI Taxonomy" id="1007095"/>
    <lineage>
        <taxon>Bacteria</taxon>
        <taxon>Pseudomonadati</taxon>
        <taxon>Pseudomonadota</taxon>
        <taxon>Betaproteobacteria</taxon>
        <taxon>Burkholderiales</taxon>
        <taxon>Alcaligenaceae</taxon>
        <taxon>Pigmentiphaga</taxon>
    </lineage>
</organism>
<evidence type="ECO:0000313" key="8">
    <source>
        <dbReference type="Proteomes" id="UP001501671"/>
    </source>
</evidence>
<dbReference type="Proteomes" id="UP001501671">
    <property type="component" value="Unassembled WGS sequence"/>
</dbReference>
<comment type="subcellular location">
    <subcellularLocation>
        <location evidence="1">Cell membrane</location>
        <topology evidence="1">Multi-pass membrane protein</topology>
    </subcellularLocation>
</comment>
<gene>
    <name evidence="7" type="ORF">GCM10023144_03140</name>
</gene>
<keyword evidence="8" id="KW-1185">Reference proteome</keyword>
<dbReference type="InterPro" id="IPR001123">
    <property type="entry name" value="LeuE-type"/>
</dbReference>
<dbReference type="PIRSF" id="PIRSF006324">
    <property type="entry name" value="LeuE"/>
    <property type="match status" value="1"/>
</dbReference>
<dbReference type="Pfam" id="PF01810">
    <property type="entry name" value="LysE"/>
    <property type="match status" value="1"/>
</dbReference>
<feature type="transmembrane region" description="Helical" evidence="6">
    <location>
        <begin position="39"/>
        <end position="64"/>
    </location>
</feature>
<keyword evidence="5 6" id="KW-0472">Membrane</keyword>
<feature type="transmembrane region" description="Helical" evidence="6">
    <location>
        <begin position="186"/>
        <end position="204"/>
    </location>
</feature>
<evidence type="ECO:0000256" key="4">
    <source>
        <dbReference type="ARBA" id="ARBA00022989"/>
    </source>
</evidence>
<dbReference type="PANTHER" id="PTHR30086:SF20">
    <property type="entry name" value="ARGININE EXPORTER PROTEIN ARGO-RELATED"/>
    <property type="match status" value="1"/>
</dbReference>
<evidence type="ECO:0000256" key="5">
    <source>
        <dbReference type="ARBA" id="ARBA00023136"/>
    </source>
</evidence>
<accession>A0ABP8GEC2</accession>
<comment type="caution">
    <text evidence="7">The sequence shown here is derived from an EMBL/GenBank/DDBJ whole genome shotgun (WGS) entry which is preliminary data.</text>
</comment>
<reference evidence="8" key="1">
    <citation type="journal article" date="2019" name="Int. J. Syst. Evol. Microbiol.">
        <title>The Global Catalogue of Microorganisms (GCM) 10K type strain sequencing project: providing services to taxonomists for standard genome sequencing and annotation.</title>
        <authorList>
            <consortium name="The Broad Institute Genomics Platform"/>
            <consortium name="The Broad Institute Genome Sequencing Center for Infectious Disease"/>
            <person name="Wu L."/>
            <person name="Ma J."/>
        </authorList>
    </citation>
    <scope>NUCLEOTIDE SEQUENCE [LARGE SCALE GENOMIC DNA]</scope>
    <source>
        <strain evidence="8">JCM 17666</strain>
    </source>
</reference>
<dbReference type="EMBL" id="BAABFO010000001">
    <property type="protein sequence ID" value="GAA4322809.1"/>
    <property type="molecule type" value="Genomic_DNA"/>
</dbReference>